<accession>A0A9E7MQJ6</accession>
<reference evidence="1" key="1">
    <citation type="submission" date="2022-05" db="EMBL/GenBank/DDBJ databases">
        <authorList>
            <person name="Friedrich I."/>
            <person name="Poehlein A."/>
            <person name="Schneider D."/>
            <person name="Hertel R."/>
            <person name="Daniel R."/>
        </authorList>
    </citation>
    <scope>NUCLEOTIDE SEQUENCE</scope>
</reference>
<proteinExistence type="predicted"/>
<evidence type="ECO:0000313" key="1">
    <source>
        <dbReference type="EMBL" id="USN14282.1"/>
    </source>
</evidence>
<evidence type="ECO:0000313" key="2">
    <source>
        <dbReference type="Proteomes" id="UP001056685"/>
    </source>
</evidence>
<dbReference type="EMBL" id="ON529852">
    <property type="protein sequence ID" value="USN14282.1"/>
    <property type="molecule type" value="Genomic_DNA"/>
</dbReference>
<organism evidence="1 2">
    <name type="scientific">Brevundimonas phage vB_BpoS-Kabachok</name>
    <dbReference type="NCBI Taxonomy" id="2948600"/>
    <lineage>
        <taxon>Viruses</taxon>
        <taxon>Duplodnaviria</taxon>
        <taxon>Heunggongvirae</taxon>
        <taxon>Uroviricota</taxon>
        <taxon>Caudoviricetes</taxon>
        <taxon>Jeanschmidtviridae</taxon>
        <taxon>Marchewkavirus</taxon>
        <taxon>Marchewkavirus kabachok</taxon>
    </lineage>
</organism>
<protein>
    <submittedName>
        <fullName evidence="1">Uncharacterized protein</fullName>
    </submittedName>
</protein>
<dbReference type="Proteomes" id="UP001056685">
    <property type="component" value="Segment"/>
</dbReference>
<name>A0A9E7MQJ6_9CAUD</name>
<gene>
    <name evidence="1" type="ORF">KABACHOK_04690</name>
</gene>
<sequence length="82" mass="9300">MKTALFHWDAKLADRLAPALGDDIKVFVVGACTAARFDTILVVSPPEHRLKTQDARDGYSRWLVEMLPTLLSPGREQRIYFL</sequence>
<keyword evidence="2" id="KW-1185">Reference proteome</keyword>